<dbReference type="Pfam" id="PF00582">
    <property type="entry name" value="Usp"/>
    <property type="match status" value="1"/>
</dbReference>
<organism evidence="3 4">
    <name type="scientific">Sphingobacterium griseoflavum</name>
    <dbReference type="NCBI Taxonomy" id="1474952"/>
    <lineage>
        <taxon>Bacteria</taxon>
        <taxon>Pseudomonadati</taxon>
        <taxon>Bacteroidota</taxon>
        <taxon>Sphingobacteriia</taxon>
        <taxon>Sphingobacteriales</taxon>
        <taxon>Sphingobacteriaceae</taxon>
        <taxon>Sphingobacterium</taxon>
    </lineage>
</organism>
<evidence type="ECO:0000313" key="3">
    <source>
        <dbReference type="EMBL" id="GHE41848.1"/>
    </source>
</evidence>
<dbReference type="InterPro" id="IPR006016">
    <property type="entry name" value="UspA"/>
</dbReference>
<keyword evidence="4" id="KW-1185">Reference proteome</keyword>
<gene>
    <name evidence="3" type="primary">uspA</name>
    <name evidence="3" type="ORF">GCM10017764_26330</name>
</gene>
<feature type="domain" description="UspA" evidence="2">
    <location>
        <begin position="2"/>
        <end position="148"/>
    </location>
</feature>
<dbReference type="EMBL" id="BNAF01000010">
    <property type="protein sequence ID" value="GHE41848.1"/>
    <property type="molecule type" value="Genomic_DNA"/>
</dbReference>
<evidence type="ECO:0000259" key="2">
    <source>
        <dbReference type="Pfam" id="PF00582"/>
    </source>
</evidence>
<evidence type="ECO:0000313" key="4">
    <source>
        <dbReference type="Proteomes" id="UP000620550"/>
    </source>
</evidence>
<reference evidence="4" key="1">
    <citation type="journal article" date="2019" name="Int. J. Syst. Evol. Microbiol.">
        <title>The Global Catalogue of Microorganisms (GCM) 10K type strain sequencing project: providing services to taxonomists for standard genome sequencing and annotation.</title>
        <authorList>
            <consortium name="The Broad Institute Genomics Platform"/>
            <consortium name="The Broad Institute Genome Sequencing Center for Infectious Disease"/>
            <person name="Wu L."/>
            <person name="Ma J."/>
        </authorList>
    </citation>
    <scope>NUCLEOTIDE SEQUENCE [LARGE SCALE GENOMIC DNA]</scope>
    <source>
        <strain evidence="4">CGMCC 1.12966</strain>
    </source>
</reference>
<comment type="caution">
    <text evidence="3">The sequence shown here is derived from an EMBL/GenBank/DDBJ whole genome shotgun (WGS) entry which is preliminary data.</text>
</comment>
<name>A0ABQ3I0C1_9SPHI</name>
<dbReference type="PANTHER" id="PTHR46268">
    <property type="entry name" value="STRESS RESPONSE PROTEIN NHAX"/>
    <property type="match status" value="1"/>
</dbReference>
<dbReference type="Proteomes" id="UP000620550">
    <property type="component" value="Unassembled WGS sequence"/>
</dbReference>
<accession>A0ABQ3I0C1</accession>
<dbReference type="PANTHER" id="PTHR46268:SF22">
    <property type="entry name" value="SENSOR PROTEIN KDPD-RELATED"/>
    <property type="match status" value="1"/>
</dbReference>
<proteinExistence type="inferred from homology"/>
<sequence length="285" mass="32872">MRILFPTDFSDSANNAFIYALNLARDLRAEVYVLHTYMQPVLSATHVGQPEIVPEVYENYELHQFESFKQHTTFLRTLAEEKKLETVPLTFLFEEGTVVSSVQEIIRREKIDLVVMGTNRAQGIIEKIFGSNTLGVIRGVKIPVLSVPKESAYRRIEEIIFTTLFRENDEKALAAILKLVKPFQVNVKCVYVHEEYNPDLIALSQRWATKFQDDKLEFVFLDFDESIEHTINVYIAQHRVDLLCVVKRNRNFLERIFTSSISNRLRVHASTATIVLQEGDDPGTF</sequence>
<protein>
    <submittedName>
        <fullName evidence="3">Universal stress protein UspA</fullName>
    </submittedName>
</protein>
<dbReference type="CDD" id="cd00293">
    <property type="entry name" value="USP-like"/>
    <property type="match status" value="1"/>
</dbReference>
<comment type="similarity">
    <text evidence="1">Belongs to the universal stress protein A family.</text>
</comment>
<evidence type="ECO:0000256" key="1">
    <source>
        <dbReference type="ARBA" id="ARBA00008791"/>
    </source>
</evidence>
<dbReference type="RefSeq" id="WP_189627158.1">
    <property type="nucleotide sequence ID" value="NZ_BNAF01000010.1"/>
</dbReference>
<dbReference type="SUPFAM" id="SSF52402">
    <property type="entry name" value="Adenine nucleotide alpha hydrolases-like"/>
    <property type="match status" value="2"/>
</dbReference>
<dbReference type="Gene3D" id="3.40.50.12370">
    <property type="match status" value="1"/>
</dbReference>